<accession>A0AAW1RY46</accession>
<reference evidence="2 3" key="1">
    <citation type="journal article" date="2024" name="Nat. Commun.">
        <title>Phylogenomics reveals the evolutionary origins of lichenization in chlorophyte algae.</title>
        <authorList>
            <person name="Puginier C."/>
            <person name="Libourel C."/>
            <person name="Otte J."/>
            <person name="Skaloud P."/>
            <person name="Haon M."/>
            <person name="Grisel S."/>
            <person name="Petersen M."/>
            <person name="Berrin J.G."/>
            <person name="Delaux P.M."/>
            <person name="Dal Grande F."/>
            <person name="Keller J."/>
        </authorList>
    </citation>
    <scope>NUCLEOTIDE SEQUENCE [LARGE SCALE GENOMIC DNA]</scope>
    <source>
        <strain evidence="2 3">SAG 2145</strain>
    </source>
</reference>
<name>A0AAW1RY46_9CHLO</name>
<feature type="region of interest" description="Disordered" evidence="1">
    <location>
        <begin position="33"/>
        <end position="53"/>
    </location>
</feature>
<dbReference type="EMBL" id="JALJOS010000005">
    <property type="protein sequence ID" value="KAK9838681.1"/>
    <property type="molecule type" value="Genomic_DNA"/>
</dbReference>
<comment type="caution">
    <text evidence="2">The sequence shown here is derived from an EMBL/GenBank/DDBJ whole genome shotgun (WGS) entry which is preliminary data.</text>
</comment>
<evidence type="ECO:0000256" key="1">
    <source>
        <dbReference type="SAM" id="MobiDB-lite"/>
    </source>
</evidence>
<evidence type="ECO:0000313" key="3">
    <source>
        <dbReference type="Proteomes" id="UP001438707"/>
    </source>
</evidence>
<gene>
    <name evidence="2" type="ORF">WJX74_001237</name>
</gene>
<organism evidence="2 3">
    <name type="scientific">Apatococcus lobatus</name>
    <dbReference type="NCBI Taxonomy" id="904363"/>
    <lineage>
        <taxon>Eukaryota</taxon>
        <taxon>Viridiplantae</taxon>
        <taxon>Chlorophyta</taxon>
        <taxon>core chlorophytes</taxon>
        <taxon>Trebouxiophyceae</taxon>
        <taxon>Chlorellales</taxon>
        <taxon>Chlorellaceae</taxon>
        <taxon>Apatococcus</taxon>
    </lineage>
</organism>
<evidence type="ECO:0000313" key="2">
    <source>
        <dbReference type="EMBL" id="KAK9838681.1"/>
    </source>
</evidence>
<protein>
    <submittedName>
        <fullName evidence="2">Uncharacterized protein</fullName>
    </submittedName>
</protein>
<proteinExistence type="predicted"/>
<keyword evidence="3" id="KW-1185">Reference proteome</keyword>
<dbReference type="Proteomes" id="UP001438707">
    <property type="component" value="Unassembled WGS sequence"/>
</dbReference>
<dbReference type="AlphaFoldDB" id="A0AAW1RY46"/>
<sequence length="77" mass="8629">MTGSLRLVYERIEAKQHWRQRSCRMLLHICSDDSSDEAPDSANPAANTRGQNLQLPIKGLTTAWSYGTPPAWIEDTA</sequence>